<gene>
    <name evidence="1" type="primary">ntpR</name>
    <name evidence="1" type="ORF">TRFO_20280</name>
</gene>
<dbReference type="InterPro" id="IPR029062">
    <property type="entry name" value="Class_I_gatase-like"/>
</dbReference>
<dbReference type="AlphaFoldDB" id="A0A1J4KL88"/>
<dbReference type="GeneID" id="94836010"/>
<proteinExistence type="predicted"/>
<dbReference type="SUPFAM" id="SSF52317">
    <property type="entry name" value="Class I glutamine amidotransferase-like"/>
    <property type="match status" value="1"/>
</dbReference>
<name>A0A1J4KL88_9EUKA</name>
<dbReference type="PANTHER" id="PTHR43235">
    <property type="entry name" value="GLUTAMINE AMIDOTRANSFERASE PB2B2.05-RELATED"/>
    <property type="match status" value="1"/>
</dbReference>
<dbReference type="GO" id="GO:0005829">
    <property type="term" value="C:cytosol"/>
    <property type="evidence" value="ECO:0007669"/>
    <property type="project" value="TreeGrafter"/>
</dbReference>
<sequence>MNLLSLFFSFSFSRKPLIGICSTYDTENTQIYHDYPLSVIRGGGLPVIIPLNDDAETISGIVSKLDAVIMPGGPDLDPLLYGEEPLNNLGAVHCELDKFQFMVLDSAINYSLPIFGICRGLQLMNVYFGGTLYQDLPSQNYTIAEKVLHQQTNAKKYESHSVSITDGSILKTLLQKNDIRVNSLHHQAIKDVAPGFKVTAIARDGVVEAIEKPNSDPPIFAVQWHPEAITCKGIDTFLPLFQYFVEVALKSSEKKIDNNIL</sequence>
<dbReference type="EMBL" id="MLAK01000611">
    <property type="protein sequence ID" value="OHT10462.1"/>
    <property type="molecule type" value="Genomic_DNA"/>
</dbReference>
<dbReference type="InterPro" id="IPR044668">
    <property type="entry name" value="PuuD-like"/>
</dbReference>
<organism evidence="1 2">
    <name type="scientific">Tritrichomonas foetus</name>
    <dbReference type="NCBI Taxonomy" id="1144522"/>
    <lineage>
        <taxon>Eukaryota</taxon>
        <taxon>Metamonada</taxon>
        <taxon>Parabasalia</taxon>
        <taxon>Tritrichomonadida</taxon>
        <taxon>Tritrichomonadidae</taxon>
        <taxon>Tritrichomonas</taxon>
    </lineage>
</organism>
<dbReference type="OrthoDB" id="1724632at2759"/>
<protein>
    <submittedName>
        <fullName evidence="1">Protein NtpR</fullName>
    </submittedName>
</protein>
<reference evidence="1" key="1">
    <citation type="submission" date="2016-10" db="EMBL/GenBank/DDBJ databases">
        <authorList>
            <person name="Benchimol M."/>
            <person name="Almeida L.G."/>
            <person name="Vasconcelos A.T."/>
            <person name="Perreira-Neves A."/>
            <person name="Rosa I.A."/>
            <person name="Tasca T."/>
            <person name="Bogo M.R."/>
            <person name="de Souza W."/>
        </authorList>
    </citation>
    <scope>NUCLEOTIDE SEQUENCE [LARGE SCALE GENOMIC DNA]</scope>
    <source>
        <strain evidence="1">K</strain>
    </source>
</reference>
<accession>A0A1J4KL88</accession>
<dbReference type="PROSITE" id="PS51273">
    <property type="entry name" value="GATASE_TYPE_1"/>
    <property type="match status" value="1"/>
</dbReference>
<dbReference type="GO" id="GO:0033969">
    <property type="term" value="F:gamma-glutamyl-gamma-aminobutyrate hydrolase activity"/>
    <property type="evidence" value="ECO:0007669"/>
    <property type="project" value="TreeGrafter"/>
</dbReference>
<evidence type="ECO:0000313" key="1">
    <source>
        <dbReference type="EMBL" id="OHT10462.1"/>
    </source>
</evidence>
<evidence type="ECO:0000313" key="2">
    <source>
        <dbReference type="Proteomes" id="UP000179807"/>
    </source>
</evidence>
<dbReference type="GO" id="GO:0006598">
    <property type="term" value="P:polyamine catabolic process"/>
    <property type="evidence" value="ECO:0007669"/>
    <property type="project" value="TreeGrafter"/>
</dbReference>
<keyword evidence="2" id="KW-1185">Reference proteome</keyword>
<dbReference type="CDD" id="cd01745">
    <property type="entry name" value="GATase1_2"/>
    <property type="match status" value="1"/>
</dbReference>
<dbReference type="PANTHER" id="PTHR43235:SF1">
    <property type="entry name" value="GLUTAMINE AMIDOTRANSFERASE PB2B2.05-RELATED"/>
    <property type="match status" value="1"/>
</dbReference>
<dbReference type="InterPro" id="IPR011697">
    <property type="entry name" value="Peptidase_C26"/>
</dbReference>
<dbReference type="Pfam" id="PF07722">
    <property type="entry name" value="Peptidase_C26"/>
    <property type="match status" value="1"/>
</dbReference>
<dbReference type="Gene3D" id="3.40.50.880">
    <property type="match status" value="1"/>
</dbReference>
<comment type="caution">
    <text evidence="1">The sequence shown here is derived from an EMBL/GenBank/DDBJ whole genome shotgun (WGS) entry which is preliminary data.</text>
</comment>
<dbReference type="VEuPathDB" id="TrichDB:TRFO_20280"/>
<dbReference type="Proteomes" id="UP000179807">
    <property type="component" value="Unassembled WGS sequence"/>
</dbReference>
<dbReference type="RefSeq" id="XP_068363598.1">
    <property type="nucleotide sequence ID" value="XM_068501306.1"/>
</dbReference>